<dbReference type="PANTHER" id="PTHR23028:SF53">
    <property type="entry name" value="ACYL_TRANSF_3 DOMAIN-CONTAINING PROTEIN"/>
    <property type="match status" value="1"/>
</dbReference>
<feature type="transmembrane region" description="Helical" evidence="1">
    <location>
        <begin position="277"/>
        <end position="298"/>
    </location>
</feature>
<keyword evidence="1" id="KW-0472">Membrane</keyword>
<feature type="transmembrane region" description="Helical" evidence="1">
    <location>
        <begin position="127"/>
        <end position="152"/>
    </location>
</feature>
<dbReference type="InterPro" id="IPR002656">
    <property type="entry name" value="Acyl_transf_3_dom"/>
</dbReference>
<dbReference type="Pfam" id="PF01757">
    <property type="entry name" value="Acyl_transf_3"/>
    <property type="match status" value="1"/>
</dbReference>
<organism evidence="3 4">
    <name type="scientific">Novipirellula galeiformis</name>
    <dbReference type="NCBI Taxonomy" id="2528004"/>
    <lineage>
        <taxon>Bacteria</taxon>
        <taxon>Pseudomonadati</taxon>
        <taxon>Planctomycetota</taxon>
        <taxon>Planctomycetia</taxon>
        <taxon>Pirellulales</taxon>
        <taxon>Pirellulaceae</taxon>
        <taxon>Novipirellula</taxon>
    </lineage>
</organism>
<keyword evidence="3" id="KW-0012">Acyltransferase</keyword>
<comment type="caution">
    <text evidence="3">The sequence shown here is derived from an EMBL/GenBank/DDBJ whole genome shotgun (WGS) entry which is preliminary data.</text>
</comment>
<protein>
    <submittedName>
        <fullName evidence="3">O-acetyltransferase OatA</fullName>
        <ecNumber evidence="3">2.3.1.-</ecNumber>
    </submittedName>
</protein>
<feature type="transmembrane region" description="Helical" evidence="1">
    <location>
        <begin position="304"/>
        <end position="325"/>
    </location>
</feature>
<evidence type="ECO:0000259" key="2">
    <source>
        <dbReference type="Pfam" id="PF01757"/>
    </source>
</evidence>
<evidence type="ECO:0000313" key="4">
    <source>
        <dbReference type="Proteomes" id="UP000316304"/>
    </source>
</evidence>
<dbReference type="InterPro" id="IPR050879">
    <property type="entry name" value="Acyltransferase_3"/>
</dbReference>
<feature type="transmembrane region" description="Helical" evidence="1">
    <location>
        <begin position="84"/>
        <end position="103"/>
    </location>
</feature>
<dbReference type="GO" id="GO:0009103">
    <property type="term" value="P:lipopolysaccharide biosynthetic process"/>
    <property type="evidence" value="ECO:0007669"/>
    <property type="project" value="TreeGrafter"/>
</dbReference>
<keyword evidence="3" id="KW-0808">Transferase</keyword>
<dbReference type="AlphaFoldDB" id="A0A5C6C9D7"/>
<dbReference type="GO" id="GO:0016747">
    <property type="term" value="F:acyltransferase activity, transferring groups other than amino-acyl groups"/>
    <property type="evidence" value="ECO:0007669"/>
    <property type="project" value="InterPro"/>
</dbReference>
<keyword evidence="4" id="KW-1185">Reference proteome</keyword>
<feature type="domain" description="Acyltransferase 3" evidence="2">
    <location>
        <begin position="4"/>
        <end position="322"/>
    </location>
</feature>
<feature type="transmembrane region" description="Helical" evidence="1">
    <location>
        <begin position="46"/>
        <end position="64"/>
    </location>
</feature>
<keyword evidence="1" id="KW-1133">Transmembrane helix</keyword>
<evidence type="ECO:0000256" key="1">
    <source>
        <dbReference type="SAM" id="Phobius"/>
    </source>
</evidence>
<dbReference type="GO" id="GO:0016020">
    <property type="term" value="C:membrane"/>
    <property type="evidence" value="ECO:0007669"/>
    <property type="project" value="TreeGrafter"/>
</dbReference>
<feature type="transmembrane region" description="Helical" evidence="1">
    <location>
        <begin position="239"/>
        <end position="257"/>
    </location>
</feature>
<name>A0A5C6C9D7_9BACT</name>
<feature type="transmembrane region" description="Helical" evidence="1">
    <location>
        <begin position="187"/>
        <end position="208"/>
    </location>
</feature>
<dbReference type="RefSeq" id="WP_146596300.1">
    <property type="nucleotide sequence ID" value="NZ_SJPT01000007.1"/>
</dbReference>
<dbReference type="PANTHER" id="PTHR23028">
    <property type="entry name" value="ACETYLTRANSFERASE"/>
    <property type="match status" value="1"/>
</dbReference>
<sequence>MRNGFLDFLRALAIVLVVNCHIASTIRFQDASVNSTFLRSLGVGGHGVDLFFVLSGWLLGGLLFRELKTTGTIRLGRFYGRRWLRTLPAYFAILLFTLAQRGMNGNLELIDSSYFVFLQTYAFDKTLFFGVSWSLCVEEHFYLIIAPLLLWFGSCRRGAMLVIATLLILPLMFRGLGWYGSGTQTHVRIDQCAAGVGLALLSTHATLVWHRLQRFVPLAAAVGLAAFLGAMIARGTDSGIEFPLIAYTLIFASWVSLSDHSDFWRRFGRSQPLIGYLATRSYAVYLVHIEAIAIANRLGFESKLMFTFAIWVLSLLLAELLYRLVELPGMTLREQIPSLRSKTAETAAAMKLATPATTELGPLETDASTT</sequence>
<reference evidence="3 4" key="1">
    <citation type="submission" date="2019-02" db="EMBL/GenBank/DDBJ databases">
        <title>Deep-cultivation of Planctomycetes and their phenomic and genomic characterization uncovers novel biology.</title>
        <authorList>
            <person name="Wiegand S."/>
            <person name="Jogler M."/>
            <person name="Boedeker C."/>
            <person name="Pinto D."/>
            <person name="Vollmers J."/>
            <person name="Rivas-Marin E."/>
            <person name="Kohn T."/>
            <person name="Peeters S.H."/>
            <person name="Heuer A."/>
            <person name="Rast P."/>
            <person name="Oberbeckmann S."/>
            <person name="Bunk B."/>
            <person name="Jeske O."/>
            <person name="Meyerdierks A."/>
            <person name="Storesund J.E."/>
            <person name="Kallscheuer N."/>
            <person name="Luecker S."/>
            <person name="Lage O.M."/>
            <person name="Pohl T."/>
            <person name="Merkel B.J."/>
            <person name="Hornburger P."/>
            <person name="Mueller R.-W."/>
            <person name="Bruemmer F."/>
            <person name="Labrenz M."/>
            <person name="Spormann A.M."/>
            <person name="Op Den Camp H."/>
            <person name="Overmann J."/>
            <person name="Amann R."/>
            <person name="Jetten M.S.M."/>
            <person name="Mascher T."/>
            <person name="Medema M.H."/>
            <person name="Devos D.P."/>
            <person name="Kaster A.-K."/>
            <person name="Ovreas L."/>
            <person name="Rohde M."/>
            <person name="Galperin M.Y."/>
            <person name="Jogler C."/>
        </authorList>
    </citation>
    <scope>NUCLEOTIDE SEQUENCE [LARGE SCALE GENOMIC DNA]</scope>
    <source>
        <strain evidence="3 4">Pla52o</strain>
    </source>
</reference>
<feature type="transmembrane region" description="Helical" evidence="1">
    <location>
        <begin position="159"/>
        <end position="181"/>
    </location>
</feature>
<evidence type="ECO:0000313" key="3">
    <source>
        <dbReference type="EMBL" id="TWU21210.1"/>
    </source>
</evidence>
<dbReference type="EC" id="2.3.1.-" evidence="3"/>
<proteinExistence type="predicted"/>
<dbReference type="Proteomes" id="UP000316304">
    <property type="component" value="Unassembled WGS sequence"/>
</dbReference>
<accession>A0A5C6C9D7</accession>
<feature type="transmembrane region" description="Helical" evidence="1">
    <location>
        <begin position="215"/>
        <end position="233"/>
    </location>
</feature>
<feature type="transmembrane region" description="Helical" evidence="1">
    <location>
        <begin position="7"/>
        <end position="26"/>
    </location>
</feature>
<dbReference type="OrthoDB" id="9796461at2"/>
<dbReference type="EMBL" id="SJPT01000007">
    <property type="protein sequence ID" value="TWU21210.1"/>
    <property type="molecule type" value="Genomic_DNA"/>
</dbReference>
<keyword evidence="1" id="KW-0812">Transmembrane</keyword>
<gene>
    <name evidence="3" type="primary">oatA_4</name>
    <name evidence="3" type="ORF">Pla52o_42440</name>
</gene>